<feature type="transmembrane region" description="Helical" evidence="2">
    <location>
        <begin position="202"/>
        <end position="222"/>
    </location>
</feature>
<feature type="transmembrane region" description="Helical" evidence="2">
    <location>
        <begin position="610"/>
        <end position="629"/>
    </location>
</feature>
<dbReference type="RefSeq" id="WP_226751204.1">
    <property type="nucleotide sequence ID" value="NZ_JAEINI020000005.1"/>
</dbReference>
<feature type="transmembrane region" description="Helical" evidence="2">
    <location>
        <begin position="699"/>
        <end position="717"/>
    </location>
</feature>
<feature type="transmembrane region" description="Helical" evidence="2">
    <location>
        <begin position="856"/>
        <end position="876"/>
    </location>
</feature>
<feature type="transmembrane region" description="Helical" evidence="2">
    <location>
        <begin position="768"/>
        <end position="784"/>
    </location>
</feature>
<feature type="transmembrane region" description="Helical" evidence="2">
    <location>
        <begin position="228"/>
        <end position="248"/>
    </location>
</feature>
<feature type="transmembrane region" description="Helical" evidence="2">
    <location>
        <begin position="475"/>
        <end position="493"/>
    </location>
</feature>
<feature type="transmembrane region" description="Helical" evidence="2">
    <location>
        <begin position="416"/>
        <end position="435"/>
    </location>
</feature>
<feature type="transmembrane region" description="Helical" evidence="2">
    <location>
        <begin position="278"/>
        <end position="295"/>
    </location>
</feature>
<feature type="transmembrane region" description="Helical" evidence="2">
    <location>
        <begin position="833"/>
        <end position="850"/>
    </location>
</feature>
<proteinExistence type="predicted"/>
<dbReference type="Proteomes" id="UP000633814">
    <property type="component" value="Unassembled WGS sequence"/>
</dbReference>
<gene>
    <name evidence="3" type="ORF">JAO78_010000</name>
</gene>
<keyword evidence="2" id="KW-1133">Transmembrane helix</keyword>
<evidence type="ECO:0000256" key="2">
    <source>
        <dbReference type="SAM" id="Phobius"/>
    </source>
</evidence>
<dbReference type="InterPro" id="IPR019286">
    <property type="entry name" value="DUF2339_TM"/>
</dbReference>
<sequence>MFELLAVILVLSVIVGTFCGFIALVRLSGLEAQMRVLQQRMQQLQAESKHLHTRSEGAAVNANASQVDASLPSSAAPANPLTDTVIAAQMVEPNTATTTVSPAAFVAISKQHAEPTEPVKPKAEASQWLSWLERQFIDRGMVWLGGVALAFGGIFLVRHSLDAGWFSPELRVFSGISLGLLLLVVSEWLHQKKQLSQVLENYIPAALASAGFVTLYAVLLMAQHFYQLISPTLAFALLALVALCASWFSLRQGPILAVIGIVGGYAVPILVSPGSNNWLALLLYIALITTSSLLVERRVQRFWLWLITVVAHCGWLLLAITQAGANNITVLWAALLLSFIGMVALPRLGWPLRWQNAVLPMRQWWPLLREHYLGVVLLAFAVMLQLQFSSYSHLWSCVLLVSVLYAAALSENRSELWLWAAALLALVWLLLGPALNADNFSWTDGILFNWQSWVLLLTIPAAFVSVLLPARQHWAAFLAVAPILFLAVSYQLVPSTLQPLIQLGWMLYGALLVILQSILAKQAASKALAFIHAAGANLALSWCFSLYLSAAAFTVAMALQLVFITQLSVKQRFPVPSWLIKGMVAFVLLRLTSAPLLGSYEGISILGLHWSLIVYPLVLASFGLATWLWRHSSLRGWLEGACLQLTALFVTVQTQLGLHPGALDFSVIDFYSLALHSANWSILAWVYQWRSYRAASMQTLYRFAAGCLVVLVLFTQLTLNVNYNPLLSAQDVGQWPLLNWLFILWAVPALCAAGLANMPLPQRYRPTGYYVAAAGLLLYLLSSVRQFWQGSQITLGLATSNAEHYSYSLVLLLTAAGLIVLAQWRVWGMLRKVGFLLLSAVVIKVFVFDLNELQGLFRAASFMGLGLSLVLLSAMFQRLQQKMLDRQAHATE</sequence>
<feature type="transmembrane region" description="Helical" evidence="2">
    <location>
        <begin position="499"/>
        <end position="520"/>
    </location>
</feature>
<feature type="transmembrane region" description="Helical" evidence="2">
    <location>
        <begin position="330"/>
        <end position="350"/>
    </location>
</feature>
<feature type="transmembrane region" description="Helical" evidence="2">
    <location>
        <begin position="804"/>
        <end position="821"/>
    </location>
</feature>
<keyword evidence="4" id="KW-1185">Reference proteome</keyword>
<feature type="transmembrane region" description="Helical" evidence="2">
    <location>
        <begin position="578"/>
        <end position="598"/>
    </location>
</feature>
<comment type="caution">
    <text evidence="3">The sequence shown here is derived from an EMBL/GenBank/DDBJ whole genome shotgun (WGS) entry which is preliminary data.</text>
</comment>
<dbReference type="EMBL" id="JAEINI020000005">
    <property type="protein sequence ID" value="MCB5227144.1"/>
    <property type="molecule type" value="Genomic_DNA"/>
</dbReference>
<reference evidence="3 4" key="1">
    <citation type="submission" date="2021-10" db="EMBL/GenBank/DDBJ databases">
        <title>Alishewanella koreense sp. nov. isolated from seawater of southwestern coast in South Korea and the proposal for the reclassification of Rheinheimera perlucida and Rheinheimera tuosuensis as Arsukibacterium perlucida and Arsukibacterium tuosuensis.</title>
        <authorList>
            <person name="Kim K.H."/>
            <person name="Ruan W."/>
            <person name="Kim K.R."/>
            <person name="Baek J.H."/>
            <person name="Jeon C.O."/>
        </authorList>
    </citation>
    <scope>NUCLEOTIDE SEQUENCE [LARGE SCALE GENOMIC DNA]</scope>
    <source>
        <strain evidence="3 4">16-MA</strain>
    </source>
</reference>
<evidence type="ECO:0000256" key="1">
    <source>
        <dbReference type="SAM" id="Coils"/>
    </source>
</evidence>
<name>A0ABS8C497_9ALTE</name>
<feature type="transmembrane region" description="Helical" evidence="2">
    <location>
        <begin position="255"/>
        <end position="272"/>
    </location>
</feature>
<feature type="transmembrane region" description="Helical" evidence="2">
    <location>
        <begin position="550"/>
        <end position="569"/>
    </location>
</feature>
<keyword evidence="2" id="KW-0812">Transmembrane</keyword>
<keyword evidence="1" id="KW-0175">Coiled coil</keyword>
<feature type="transmembrane region" description="Helical" evidence="2">
    <location>
        <begin position="447"/>
        <end position="468"/>
    </location>
</feature>
<feature type="transmembrane region" description="Helical" evidence="2">
    <location>
        <begin position="371"/>
        <end position="387"/>
    </location>
</feature>
<feature type="transmembrane region" description="Helical" evidence="2">
    <location>
        <begin position="393"/>
        <end position="409"/>
    </location>
</feature>
<feature type="transmembrane region" description="Helical" evidence="2">
    <location>
        <begin position="737"/>
        <end position="756"/>
    </location>
</feature>
<feature type="transmembrane region" description="Helical" evidence="2">
    <location>
        <begin position="670"/>
        <end position="687"/>
    </location>
</feature>
<feature type="transmembrane region" description="Helical" evidence="2">
    <location>
        <begin position="170"/>
        <end position="190"/>
    </location>
</feature>
<keyword evidence="2" id="KW-0472">Membrane</keyword>
<evidence type="ECO:0000313" key="3">
    <source>
        <dbReference type="EMBL" id="MCB5227144.1"/>
    </source>
</evidence>
<evidence type="ECO:0000313" key="4">
    <source>
        <dbReference type="Proteomes" id="UP000633814"/>
    </source>
</evidence>
<accession>A0ABS8C497</accession>
<dbReference type="PIRSF" id="PIRSF035905">
    <property type="entry name" value="UCP035905_mp"/>
    <property type="match status" value="1"/>
</dbReference>
<protein>
    <submittedName>
        <fullName evidence="3">DUF2339 domain-containing protein</fullName>
    </submittedName>
</protein>
<dbReference type="InterPro" id="IPR014600">
    <property type="entry name" value="UCP035905_mem"/>
</dbReference>
<feature type="transmembrane region" description="Helical" evidence="2">
    <location>
        <begin position="6"/>
        <end position="25"/>
    </location>
</feature>
<dbReference type="PANTHER" id="PTHR38434:SF1">
    <property type="entry name" value="BLL2549 PROTEIN"/>
    <property type="match status" value="1"/>
</dbReference>
<feature type="transmembrane region" description="Helical" evidence="2">
    <location>
        <begin position="302"/>
        <end position="324"/>
    </location>
</feature>
<feature type="coiled-coil region" evidence="1">
    <location>
        <begin position="27"/>
        <end position="54"/>
    </location>
</feature>
<organism evidence="3 4">
    <name type="scientific">Alishewanella maricola</name>
    <dbReference type="NCBI Taxonomy" id="2795740"/>
    <lineage>
        <taxon>Bacteria</taxon>
        <taxon>Pseudomonadati</taxon>
        <taxon>Pseudomonadota</taxon>
        <taxon>Gammaproteobacteria</taxon>
        <taxon>Alteromonadales</taxon>
        <taxon>Alteromonadaceae</taxon>
        <taxon>Alishewanella</taxon>
    </lineage>
</organism>
<dbReference type="Pfam" id="PF10101">
    <property type="entry name" value="DUF2339"/>
    <property type="match status" value="1"/>
</dbReference>
<feature type="transmembrane region" description="Helical" evidence="2">
    <location>
        <begin position="140"/>
        <end position="158"/>
    </location>
</feature>
<dbReference type="PANTHER" id="PTHR38434">
    <property type="entry name" value="BLL2549 PROTEIN"/>
    <property type="match status" value="1"/>
</dbReference>